<name>X1DYU9_9ZZZZ</name>
<organism evidence="1">
    <name type="scientific">marine sediment metagenome</name>
    <dbReference type="NCBI Taxonomy" id="412755"/>
    <lineage>
        <taxon>unclassified sequences</taxon>
        <taxon>metagenomes</taxon>
        <taxon>ecological metagenomes</taxon>
    </lineage>
</organism>
<comment type="caution">
    <text evidence="1">The sequence shown here is derived from an EMBL/GenBank/DDBJ whole genome shotgun (WGS) entry which is preliminary data.</text>
</comment>
<accession>X1DYU9</accession>
<dbReference type="AlphaFoldDB" id="X1DYU9"/>
<gene>
    <name evidence="1" type="ORF">S01H4_45742</name>
</gene>
<protein>
    <submittedName>
        <fullName evidence="1">Uncharacterized protein</fullName>
    </submittedName>
</protein>
<evidence type="ECO:0000313" key="1">
    <source>
        <dbReference type="EMBL" id="GAH01558.1"/>
    </source>
</evidence>
<sequence>AIATASNPQGPRVLFIAAPILGKIVTNPGSIIISGPSAVIKAPIPSVAFAII</sequence>
<feature type="non-terminal residue" evidence="1">
    <location>
        <position position="1"/>
    </location>
</feature>
<proteinExistence type="predicted"/>
<dbReference type="EMBL" id="BART01025493">
    <property type="protein sequence ID" value="GAH01558.1"/>
    <property type="molecule type" value="Genomic_DNA"/>
</dbReference>
<reference evidence="1" key="1">
    <citation type="journal article" date="2014" name="Front. Microbiol.">
        <title>High frequency of phylogenetically diverse reductive dehalogenase-homologous genes in deep subseafloor sedimentary metagenomes.</title>
        <authorList>
            <person name="Kawai M."/>
            <person name="Futagami T."/>
            <person name="Toyoda A."/>
            <person name="Takaki Y."/>
            <person name="Nishi S."/>
            <person name="Hori S."/>
            <person name="Arai W."/>
            <person name="Tsubouchi T."/>
            <person name="Morono Y."/>
            <person name="Uchiyama I."/>
            <person name="Ito T."/>
            <person name="Fujiyama A."/>
            <person name="Inagaki F."/>
            <person name="Takami H."/>
        </authorList>
    </citation>
    <scope>NUCLEOTIDE SEQUENCE</scope>
    <source>
        <strain evidence="1">Expedition CK06-06</strain>
    </source>
</reference>